<dbReference type="SUPFAM" id="SSF51338">
    <property type="entry name" value="Composite domain of metallo-dependent hydrolases"/>
    <property type="match status" value="1"/>
</dbReference>
<dbReference type="InterPro" id="IPR013108">
    <property type="entry name" value="Amidohydro_3"/>
</dbReference>
<dbReference type="InterPro" id="IPR011059">
    <property type="entry name" value="Metal-dep_hydrolase_composite"/>
</dbReference>
<keyword evidence="2 4" id="KW-0378">Hydrolase</keyword>
<dbReference type="PANTHER" id="PTHR32027">
    <property type="entry name" value="CYTOSINE DEAMINASE"/>
    <property type="match status" value="1"/>
</dbReference>
<dbReference type="PANTHER" id="PTHR32027:SF9">
    <property type="entry name" value="BLL3847 PROTEIN"/>
    <property type="match status" value="1"/>
</dbReference>
<dbReference type="InterPro" id="IPR052349">
    <property type="entry name" value="Metallo-hydrolase_Enzymes"/>
</dbReference>
<evidence type="ECO:0000256" key="2">
    <source>
        <dbReference type="ARBA" id="ARBA00022801"/>
    </source>
</evidence>
<dbReference type="Pfam" id="PF07969">
    <property type="entry name" value="Amidohydro_3"/>
    <property type="match status" value="1"/>
</dbReference>
<comment type="caution">
    <text evidence="4">The sequence shown here is derived from an EMBL/GenBank/DDBJ whole genome shotgun (WGS) entry which is preliminary data.</text>
</comment>
<dbReference type="GO" id="GO:0019239">
    <property type="term" value="F:deaminase activity"/>
    <property type="evidence" value="ECO:0007669"/>
    <property type="project" value="UniProtKB-ARBA"/>
</dbReference>
<dbReference type="GO" id="GO:0016814">
    <property type="term" value="F:hydrolase activity, acting on carbon-nitrogen (but not peptide) bonds, in cyclic amidines"/>
    <property type="evidence" value="ECO:0007669"/>
    <property type="project" value="TreeGrafter"/>
</dbReference>
<organism evidence="4 5">
    <name type="scientific">Thalassospira xianhensis MCCC 1A02616</name>
    <dbReference type="NCBI Taxonomy" id="1177929"/>
    <lineage>
        <taxon>Bacteria</taxon>
        <taxon>Pseudomonadati</taxon>
        <taxon>Pseudomonadota</taxon>
        <taxon>Alphaproteobacteria</taxon>
        <taxon>Rhodospirillales</taxon>
        <taxon>Thalassospiraceae</taxon>
        <taxon>Thalassospira</taxon>
    </lineage>
</organism>
<dbReference type="AlphaFoldDB" id="A0A367UBB2"/>
<dbReference type="RefSeq" id="WP_114122733.1">
    <property type="nucleotide sequence ID" value="NZ_JPWA01000021.1"/>
</dbReference>
<protein>
    <submittedName>
        <fullName evidence="4">Amidohydrolase</fullName>
    </submittedName>
</protein>
<evidence type="ECO:0000259" key="3">
    <source>
        <dbReference type="Pfam" id="PF07969"/>
    </source>
</evidence>
<sequence length="406" mass="43755">MLDYVVRNTCLHGETGLLDIAIQGGKIADIGASIASEAPSFDAGGNLLTGGFVESHLHLDKACILDRAKNESGTLQGAISAVAKAKSGFTEDDVYARGAKVIEKAITQGTNAIRTHVEIDPGIGLAGFRAIKRLKRDYAWAMDVEICVFPQEGLLNYPGTEELLREALDNGADLLGGCPYMDSDPVGQIERLFQMARDYDVDLDFHLDFDLDPTWRHLDEVARQTVAFGWQGRVMIGHVTKLSVLSKDQLTNTTALMRQAGVGLTVLPSTDLFLTGRNCEHSVPRGVAPAHSLAHAGVCCTIATNNVLNPFTPFGDCSLSRMANLYANVSQLSTTEELEMCFAMVADSPAKLLGRSTEIAIGGSATFIALPATSRAQVVSEISRPIWGMKDGRVTFEHPVPKLLRP</sequence>
<keyword evidence="5" id="KW-1185">Reference proteome</keyword>
<accession>A0A367UBB2</accession>
<dbReference type="CDD" id="cd01293">
    <property type="entry name" value="Bact_CD"/>
    <property type="match status" value="1"/>
</dbReference>
<dbReference type="GO" id="GO:0046872">
    <property type="term" value="F:metal ion binding"/>
    <property type="evidence" value="ECO:0007669"/>
    <property type="project" value="UniProtKB-KW"/>
</dbReference>
<dbReference type="Gene3D" id="2.30.40.10">
    <property type="entry name" value="Urease, subunit C, domain 1"/>
    <property type="match status" value="1"/>
</dbReference>
<proteinExistence type="predicted"/>
<evidence type="ECO:0000256" key="1">
    <source>
        <dbReference type="ARBA" id="ARBA00022723"/>
    </source>
</evidence>
<dbReference type="Gene3D" id="3.20.20.140">
    <property type="entry name" value="Metal-dependent hydrolases"/>
    <property type="match status" value="1"/>
</dbReference>
<dbReference type="FunFam" id="3.20.20.140:FF:000019">
    <property type="entry name" value="Cytosine deaminase"/>
    <property type="match status" value="1"/>
</dbReference>
<feature type="domain" description="Amidohydrolase 3" evidence="3">
    <location>
        <begin position="153"/>
        <end position="373"/>
    </location>
</feature>
<dbReference type="SUPFAM" id="SSF51556">
    <property type="entry name" value="Metallo-dependent hydrolases"/>
    <property type="match status" value="1"/>
</dbReference>
<reference evidence="4 5" key="1">
    <citation type="submission" date="2014-07" db="EMBL/GenBank/DDBJ databases">
        <title>Draft genome sequence of Thalassospira xianhensis P-4 (MCCC 1A02616).</title>
        <authorList>
            <person name="Lai Q."/>
            <person name="Shao Z."/>
        </authorList>
    </citation>
    <scope>NUCLEOTIDE SEQUENCE [LARGE SCALE GENOMIC DNA]</scope>
    <source>
        <strain evidence="4 5">MCCC 1A02616</strain>
    </source>
</reference>
<dbReference type="EMBL" id="JPWA01000021">
    <property type="protein sequence ID" value="RCK04993.1"/>
    <property type="molecule type" value="Genomic_DNA"/>
</dbReference>
<evidence type="ECO:0000313" key="4">
    <source>
        <dbReference type="EMBL" id="RCK04993.1"/>
    </source>
</evidence>
<name>A0A367UBB2_9PROT</name>
<gene>
    <name evidence="4" type="ORF">TH5_16575</name>
</gene>
<evidence type="ECO:0000313" key="5">
    <source>
        <dbReference type="Proteomes" id="UP000252419"/>
    </source>
</evidence>
<dbReference type="Proteomes" id="UP000252419">
    <property type="component" value="Unassembled WGS sequence"/>
</dbReference>
<keyword evidence="1" id="KW-0479">Metal-binding</keyword>
<dbReference type="InterPro" id="IPR032466">
    <property type="entry name" value="Metal_Hydrolase"/>
</dbReference>